<organism evidence="8 9">
    <name type="scientific">Halomicronema hongdechloris C2206</name>
    <dbReference type="NCBI Taxonomy" id="1641165"/>
    <lineage>
        <taxon>Bacteria</taxon>
        <taxon>Bacillati</taxon>
        <taxon>Cyanobacteriota</taxon>
        <taxon>Cyanophyceae</taxon>
        <taxon>Nodosilineales</taxon>
        <taxon>Nodosilineaceae</taxon>
        <taxon>Halomicronema</taxon>
    </lineage>
</organism>
<feature type="transmembrane region" description="Helical" evidence="7">
    <location>
        <begin position="7"/>
        <end position="25"/>
    </location>
</feature>
<comment type="similarity">
    <text evidence="2">Belongs to the UPF0719 family.</text>
</comment>
<evidence type="ECO:0000313" key="8">
    <source>
        <dbReference type="EMBL" id="ASC73947.1"/>
    </source>
</evidence>
<accession>A0A1Z3HUZ1</accession>
<name>A0A1Z3HUZ1_9CYAN</name>
<keyword evidence="6 7" id="KW-0472">Membrane</keyword>
<gene>
    <name evidence="8" type="ORF">XM38_049210</name>
</gene>
<dbReference type="AlphaFoldDB" id="A0A1Z3HUZ1"/>
<sequence>MPVLQDVLATVGWTILSVVLFYGGVRLFDLLDPIDYQAEVRKGNMAAGILLAAVVVALAGIIIAIIFT</sequence>
<dbReference type="Proteomes" id="UP000191901">
    <property type="component" value="Chromosome"/>
</dbReference>
<keyword evidence="5 7" id="KW-1133">Transmembrane helix</keyword>
<dbReference type="EMBL" id="CP021983">
    <property type="protein sequence ID" value="ASC73947.1"/>
    <property type="molecule type" value="Genomic_DNA"/>
</dbReference>
<keyword evidence="3" id="KW-1003">Cell membrane</keyword>
<keyword evidence="9" id="KW-1185">Reference proteome</keyword>
<evidence type="ECO:0008006" key="10">
    <source>
        <dbReference type="Google" id="ProtNLM"/>
    </source>
</evidence>
<dbReference type="Pfam" id="PF03994">
    <property type="entry name" value="DUF350"/>
    <property type="match status" value="1"/>
</dbReference>
<dbReference type="InterPro" id="IPR007140">
    <property type="entry name" value="DUF350"/>
</dbReference>
<keyword evidence="4 7" id="KW-0812">Transmembrane</keyword>
<evidence type="ECO:0000256" key="4">
    <source>
        <dbReference type="ARBA" id="ARBA00022692"/>
    </source>
</evidence>
<dbReference type="GO" id="GO:0005886">
    <property type="term" value="C:plasma membrane"/>
    <property type="evidence" value="ECO:0007669"/>
    <property type="project" value="UniProtKB-SubCell"/>
</dbReference>
<feature type="transmembrane region" description="Helical" evidence="7">
    <location>
        <begin position="45"/>
        <end position="67"/>
    </location>
</feature>
<dbReference type="OrthoDB" id="565379at2"/>
<dbReference type="KEGG" id="hhg:XM38_049210"/>
<reference evidence="8 9" key="1">
    <citation type="journal article" date="2016" name="Biochim. Biophys. Acta">
        <title>Characterization of red-shifted phycobilisomes isolated from the chlorophyll f-containing cyanobacterium Halomicronema hongdechloris.</title>
        <authorList>
            <person name="Li Y."/>
            <person name="Lin Y."/>
            <person name="Garvey C.J."/>
            <person name="Birch D."/>
            <person name="Corkery R.W."/>
            <person name="Loughlin P.C."/>
            <person name="Scheer H."/>
            <person name="Willows R.D."/>
            <person name="Chen M."/>
        </authorList>
    </citation>
    <scope>NUCLEOTIDE SEQUENCE [LARGE SCALE GENOMIC DNA]</scope>
    <source>
        <strain evidence="8 9">C2206</strain>
    </source>
</reference>
<evidence type="ECO:0000256" key="1">
    <source>
        <dbReference type="ARBA" id="ARBA00004651"/>
    </source>
</evidence>
<evidence type="ECO:0000256" key="6">
    <source>
        <dbReference type="ARBA" id="ARBA00023136"/>
    </source>
</evidence>
<protein>
    <recommendedName>
        <fullName evidence="10">DUF350 domain-containing protein</fullName>
    </recommendedName>
</protein>
<evidence type="ECO:0000256" key="5">
    <source>
        <dbReference type="ARBA" id="ARBA00022989"/>
    </source>
</evidence>
<comment type="subcellular location">
    <subcellularLocation>
        <location evidence="1">Cell membrane</location>
        <topology evidence="1">Multi-pass membrane protein</topology>
    </subcellularLocation>
</comment>
<evidence type="ECO:0000256" key="3">
    <source>
        <dbReference type="ARBA" id="ARBA00022475"/>
    </source>
</evidence>
<evidence type="ECO:0000313" key="9">
    <source>
        <dbReference type="Proteomes" id="UP000191901"/>
    </source>
</evidence>
<proteinExistence type="inferred from homology"/>
<evidence type="ECO:0000256" key="2">
    <source>
        <dbReference type="ARBA" id="ARBA00005779"/>
    </source>
</evidence>
<dbReference type="RefSeq" id="WP_088431246.1">
    <property type="nucleotide sequence ID" value="NZ_CP021983.2"/>
</dbReference>
<evidence type="ECO:0000256" key="7">
    <source>
        <dbReference type="SAM" id="Phobius"/>
    </source>
</evidence>